<sequence>MCNNKALFVDLQPRQSTIITAGEPAPVIGIGTVLIRVELEDEIVNLSLTNTLLVPSLPVNLMSQSKLDEKFYISTLNGFQVKSRLTHELLLEARLIEGLYVVNLERKLDTALSAKESLTTWHERLGHISIARLKTMRDGKASGIKFSEEEVKDFHCDTCKLGKMHRQPILNKERPRCSIPGQLIHWDTCGPMPPPSTKTSIWCWE</sequence>
<dbReference type="InterPro" id="IPR039537">
    <property type="entry name" value="Retrotran_Ty1/copia-like"/>
</dbReference>
<keyword evidence="12" id="KW-0808">Transferase</keyword>
<accession>A0A8R1IXG6</accession>
<name>A0A8R1IXG6_CAEJA</name>
<dbReference type="GO" id="GO:0005524">
    <property type="term" value="F:ATP binding"/>
    <property type="evidence" value="ECO:0007669"/>
    <property type="project" value="UniProtKB-KW"/>
</dbReference>
<dbReference type="GO" id="GO:0046872">
    <property type="term" value="F:metal ion binding"/>
    <property type="evidence" value="ECO:0007669"/>
    <property type="project" value="UniProtKB-KW"/>
</dbReference>
<keyword evidence="4" id="KW-0479">Metal-binding</keyword>
<keyword evidence="12" id="KW-0548">Nucleotidyltransferase</keyword>
<evidence type="ECO:0000256" key="6">
    <source>
        <dbReference type="ARBA" id="ARBA00022759"/>
    </source>
</evidence>
<evidence type="ECO:0000256" key="12">
    <source>
        <dbReference type="ARBA" id="ARBA00022932"/>
    </source>
</evidence>
<keyword evidence="7" id="KW-0378">Hydrolase</keyword>
<evidence type="ECO:0000256" key="1">
    <source>
        <dbReference type="ARBA" id="ARBA00002180"/>
    </source>
</evidence>
<organism evidence="16 17">
    <name type="scientific">Caenorhabditis japonica</name>
    <dbReference type="NCBI Taxonomy" id="281687"/>
    <lineage>
        <taxon>Eukaryota</taxon>
        <taxon>Metazoa</taxon>
        <taxon>Ecdysozoa</taxon>
        <taxon>Nematoda</taxon>
        <taxon>Chromadorea</taxon>
        <taxon>Rhabditida</taxon>
        <taxon>Rhabditina</taxon>
        <taxon>Rhabditomorpha</taxon>
        <taxon>Rhabditoidea</taxon>
        <taxon>Rhabditidae</taxon>
        <taxon>Peloderinae</taxon>
        <taxon>Caenorhabditis</taxon>
    </lineage>
</organism>
<dbReference type="GO" id="GO:0004519">
    <property type="term" value="F:endonuclease activity"/>
    <property type="evidence" value="ECO:0007669"/>
    <property type="project" value="UniProtKB-KW"/>
</dbReference>
<keyword evidence="10" id="KW-0229">DNA integration</keyword>
<dbReference type="PANTHER" id="PTHR42648">
    <property type="entry name" value="TRANSPOSASE, PUTATIVE-RELATED"/>
    <property type="match status" value="1"/>
</dbReference>
<evidence type="ECO:0000256" key="2">
    <source>
        <dbReference type="ARBA" id="ARBA00022670"/>
    </source>
</evidence>
<comment type="function">
    <text evidence="1">The aspartyl protease (PR) mediates the proteolytic cleavages of the Gag and Gag-Pol polyproteins after assembly of the VLP.</text>
</comment>
<reference evidence="16" key="2">
    <citation type="submission" date="2022-06" db="UniProtKB">
        <authorList>
            <consortium name="EnsemblMetazoa"/>
        </authorList>
    </citation>
    <scope>IDENTIFICATION</scope>
    <source>
        <strain evidence="16">DF5081</strain>
    </source>
</reference>
<keyword evidence="3" id="KW-0540">Nuclease</keyword>
<evidence type="ECO:0000256" key="8">
    <source>
        <dbReference type="ARBA" id="ARBA00022840"/>
    </source>
</evidence>
<evidence type="ECO:0000313" key="17">
    <source>
        <dbReference type="Proteomes" id="UP000005237"/>
    </source>
</evidence>
<evidence type="ECO:0000313" key="16">
    <source>
        <dbReference type="EnsemblMetazoa" id="CJA40944.1"/>
    </source>
</evidence>
<keyword evidence="2" id="KW-0645">Protease</keyword>
<evidence type="ECO:0000256" key="11">
    <source>
        <dbReference type="ARBA" id="ARBA00022918"/>
    </source>
</evidence>
<evidence type="ECO:0000256" key="5">
    <source>
        <dbReference type="ARBA" id="ARBA00022741"/>
    </source>
</evidence>
<proteinExistence type="predicted"/>
<evidence type="ECO:0000256" key="4">
    <source>
        <dbReference type="ARBA" id="ARBA00022723"/>
    </source>
</evidence>
<dbReference type="PANTHER" id="PTHR42648:SF11">
    <property type="entry name" value="TRANSPOSON TY4-P GAG-POL POLYPROTEIN"/>
    <property type="match status" value="1"/>
</dbReference>
<evidence type="ECO:0000259" key="14">
    <source>
        <dbReference type="Pfam" id="PF13976"/>
    </source>
</evidence>
<dbReference type="GO" id="GO:0003964">
    <property type="term" value="F:RNA-directed DNA polymerase activity"/>
    <property type="evidence" value="ECO:0007669"/>
    <property type="project" value="UniProtKB-KW"/>
</dbReference>
<dbReference type="EnsemblMetazoa" id="CJA40944.1">
    <property type="protein sequence ID" value="CJA40944.1"/>
    <property type="gene ID" value="WBGene00216792"/>
</dbReference>
<keyword evidence="8" id="KW-0067">ATP-binding</keyword>
<keyword evidence="5" id="KW-0547">Nucleotide-binding</keyword>
<reference evidence="17" key="1">
    <citation type="submission" date="2010-08" db="EMBL/GenBank/DDBJ databases">
        <authorList>
            <consortium name="Caenorhabditis japonica Sequencing Consortium"/>
            <person name="Wilson R.K."/>
        </authorList>
    </citation>
    <scope>NUCLEOTIDE SEQUENCE [LARGE SCALE GENOMIC DNA]</scope>
    <source>
        <strain evidence="17">DF5081</strain>
    </source>
</reference>
<dbReference type="GO" id="GO:0006508">
    <property type="term" value="P:proteolysis"/>
    <property type="evidence" value="ECO:0007669"/>
    <property type="project" value="UniProtKB-KW"/>
</dbReference>
<dbReference type="Pfam" id="PF13976">
    <property type="entry name" value="gag_pre-integrs"/>
    <property type="match status" value="1"/>
</dbReference>
<evidence type="ECO:0000256" key="10">
    <source>
        <dbReference type="ARBA" id="ARBA00022908"/>
    </source>
</evidence>
<feature type="domain" description="GAG-pre-integrase" evidence="14">
    <location>
        <begin position="98"/>
        <end position="164"/>
    </location>
</feature>
<dbReference type="GO" id="GO:0015074">
    <property type="term" value="P:DNA integration"/>
    <property type="evidence" value="ECO:0007669"/>
    <property type="project" value="UniProtKB-KW"/>
</dbReference>
<evidence type="ECO:0000256" key="9">
    <source>
        <dbReference type="ARBA" id="ARBA00022842"/>
    </source>
</evidence>
<keyword evidence="11" id="KW-0695">RNA-directed DNA polymerase</keyword>
<dbReference type="Pfam" id="PF22936">
    <property type="entry name" value="Pol_BBD"/>
    <property type="match status" value="1"/>
</dbReference>
<dbReference type="Proteomes" id="UP000005237">
    <property type="component" value="Unassembled WGS sequence"/>
</dbReference>
<keyword evidence="6" id="KW-0255">Endonuclease</keyword>
<dbReference type="InterPro" id="IPR025724">
    <property type="entry name" value="GAG-pre-integrase_dom"/>
</dbReference>
<dbReference type="AlphaFoldDB" id="A0A8R1IXG6"/>
<dbReference type="GO" id="GO:0003887">
    <property type="term" value="F:DNA-directed DNA polymerase activity"/>
    <property type="evidence" value="ECO:0007669"/>
    <property type="project" value="UniProtKB-KW"/>
</dbReference>
<keyword evidence="13" id="KW-0233">DNA recombination</keyword>
<evidence type="ECO:0000256" key="13">
    <source>
        <dbReference type="ARBA" id="ARBA00023172"/>
    </source>
</evidence>
<dbReference type="InterPro" id="IPR054722">
    <property type="entry name" value="PolX-like_BBD"/>
</dbReference>
<dbReference type="GO" id="GO:0006310">
    <property type="term" value="P:DNA recombination"/>
    <property type="evidence" value="ECO:0007669"/>
    <property type="project" value="UniProtKB-KW"/>
</dbReference>
<keyword evidence="9" id="KW-0460">Magnesium</keyword>
<keyword evidence="12" id="KW-0239">DNA-directed DNA polymerase</keyword>
<dbReference type="GO" id="GO:0008233">
    <property type="term" value="F:peptidase activity"/>
    <property type="evidence" value="ECO:0007669"/>
    <property type="project" value="UniProtKB-KW"/>
</dbReference>
<evidence type="ECO:0000256" key="3">
    <source>
        <dbReference type="ARBA" id="ARBA00022722"/>
    </source>
</evidence>
<keyword evidence="17" id="KW-1185">Reference proteome</keyword>
<evidence type="ECO:0000256" key="7">
    <source>
        <dbReference type="ARBA" id="ARBA00022801"/>
    </source>
</evidence>
<protein>
    <submittedName>
        <fullName evidence="16">Gag_pre-integrs domain-containing protein</fullName>
    </submittedName>
</protein>
<feature type="domain" description="Retrovirus-related Pol polyprotein from transposon TNT 1-94-like beta-barrel" evidence="15">
    <location>
        <begin position="1"/>
        <end position="70"/>
    </location>
</feature>
<evidence type="ECO:0000259" key="15">
    <source>
        <dbReference type="Pfam" id="PF22936"/>
    </source>
</evidence>